<proteinExistence type="predicted"/>
<feature type="compositionally biased region" description="Polar residues" evidence="7">
    <location>
        <begin position="7"/>
        <end position="16"/>
    </location>
</feature>
<evidence type="ECO:0000256" key="2">
    <source>
        <dbReference type="ARBA" id="ARBA00022714"/>
    </source>
</evidence>
<accession>A0A963Z683</accession>
<dbReference type="PROSITE" id="PS51296">
    <property type="entry name" value="RIESKE"/>
    <property type="match status" value="1"/>
</dbReference>
<dbReference type="PANTHER" id="PTHR43756">
    <property type="entry name" value="CHOLINE MONOOXYGENASE, CHLOROPLASTIC"/>
    <property type="match status" value="1"/>
</dbReference>
<dbReference type="AlphaFoldDB" id="A0A963Z683"/>
<dbReference type="SUPFAM" id="SSF50022">
    <property type="entry name" value="ISP domain"/>
    <property type="match status" value="1"/>
</dbReference>
<dbReference type="Pfam" id="PF00355">
    <property type="entry name" value="Rieske"/>
    <property type="match status" value="1"/>
</dbReference>
<sequence length="397" mass="44518">MDKHLSASPQAHSQARSHAEPPLEQLVAEVMAGSGQSLADSETLPPAVYTSQAFYDLEVEKIFKPEWVCIGHVSMLSKPGDYVSLDLFGEMLVVTHAADGLVRVLSRVCLHRWAPIVEGSGNAKILSCPFHRWGYSLDGKLTAAPHMEQAAGFDKAECQLPEYKSEIVGGFIFVNLDGQAPPLAPRLAEMTDSLARYRTDELHVAHTLTYDCAFNWKIVAETFMEPYHHIGPHLKSFERDFPGRLGFIEDGRKDWTICHCVARPELGQAAYHFGFPMLPDLTDAEKGDFRCYLAYPYHLLSVHPDRIIWFCLRPLGPARTILDCHVMIRAETFDTPGFREEFDRQMVSLHEVNLEDVGVNDMQQRGATTGAARIGRLSHLEKAVWQIADYVRGRIGS</sequence>
<evidence type="ECO:0000256" key="7">
    <source>
        <dbReference type="SAM" id="MobiDB-lite"/>
    </source>
</evidence>
<protein>
    <submittedName>
        <fullName evidence="9">Aromatic ring-hydroxylating dioxygenase subunit alpha</fullName>
    </submittedName>
</protein>
<comment type="caution">
    <text evidence="9">The sequence shown here is derived from an EMBL/GenBank/DDBJ whole genome shotgun (WGS) entry which is preliminary data.</text>
</comment>
<evidence type="ECO:0000313" key="9">
    <source>
        <dbReference type="EMBL" id="MCB8883378.1"/>
    </source>
</evidence>
<feature type="region of interest" description="Disordered" evidence="7">
    <location>
        <begin position="1"/>
        <end position="20"/>
    </location>
</feature>
<evidence type="ECO:0000256" key="1">
    <source>
        <dbReference type="ARBA" id="ARBA00001962"/>
    </source>
</evidence>
<keyword evidence="10" id="KW-1185">Reference proteome</keyword>
<dbReference type="GO" id="GO:0051537">
    <property type="term" value="F:2 iron, 2 sulfur cluster binding"/>
    <property type="evidence" value="ECO:0007669"/>
    <property type="project" value="UniProtKB-KW"/>
</dbReference>
<evidence type="ECO:0000256" key="3">
    <source>
        <dbReference type="ARBA" id="ARBA00022723"/>
    </source>
</evidence>
<dbReference type="CDD" id="cd03469">
    <property type="entry name" value="Rieske_RO_Alpha_N"/>
    <property type="match status" value="1"/>
</dbReference>
<dbReference type="Pfam" id="PF00848">
    <property type="entry name" value="Ring_hydroxyl_A"/>
    <property type="match status" value="1"/>
</dbReference>
<keyword evidence="3" id="KW-0479">Metal-binding</keyword>
<feature type="domain" description="Rieske" evidence="8">
    <location>
        <begin position="67"/>
        <end position="174"/>
    </location>
</feature>
<gene>
    <name evidence="9" type="ORF">ACELLULO517_24230</name>
</gene>
<keyword evidence="2" id="KW-0001">2Fe-2S</keyword>
<dbReference type="GO" id="GO:0051213">
    <property type="term" value="F:dioxygenase activity"/>
    <property type="evidence" value="ECO:0007669"/>
    <property type="project" value="UniProtKB-KW"/>
</dbReference>
<dbReference type="PRINTS" id="PR00090">
    <property type="entry name" value="RNGDIOXGNASE"/>
</dbReference>
<keyword evidence="5" id="KW-0408">Iron</keyword>
<organism evidence="9 10">
    <name type="scientific">Acidisoma cellulosilyticum</name>
    <dbReference type="NCBI Taxonomy" id="2802395"/>
    <lineage>
        <taxon>Bacteria</taxon>
        <taxon>Pseudomonadati</taxon>
        <taxon>Pseudomonadota</taxon>
        <taxon>Alphaproteobacteria</taxon>
        <taxon>Acetobacterales</taxon>
        <taxon>Acidocellaceae</taxon>
        <taxon>Acidisoma</taxon>
    </lineage>
</organism>
<evidence type="ECO:0000256" key="6">
    <source>
        <dbReference type="ARBA" id="ARBA00023014"/>
    </source>
</evidence>
<reference evidence="9 10" key="1">
    <citation type="journal article" date="2021" name="Microorganisms">
        <title>Acidisoma silvae sp. nov. and Acidisomacellulosilytica sp. nov., Two Acidophilic Bacteria Isolated from Decaying Wood, Hydrolyzing Cellulose and Producing Poly-3-hydroxybutyrate.</title>
        <authorList>
            <person name="Mieszkin S."/>
            <person name="Pouder E."/>
            <person name="Uroz S."/>
            <person name="Simon-Colin C."/>
            <person name="Alain K."/>
        </authorList>
    </citation>
    <scope>NUCLEOTIDE SEQUENCE [LARGE SCALE GENOMIC DNA]</scope>
    <source>
        <strain evidence="9 10">HW T5.17</strain>
    </source>
</reference>
<evidence type="ECO:0000256" key="5">
    <source>
        <dbReference type="ARBA" id="ARBA00023004"/>
    </source>
</evidence>
<dbReference type="Gene3D" id="3.90.380.10">
    <property type="entry name" value="Naphthalene 1,2-dioxygenase Alpha Subunit, Chain A, domain 1"/>
    <property type="match status" value="2"/>
</dbReference>
<dbReference type="EMBL" id="JAESVA010000013">
    <property type="protein sequence ID" value="MCB8883378.1"/>
    <property type="molecule type" value="Genomic_DNA"/>
</dbReference>
<comment type="cofactor">
    <cofactor evidence="1">
        <name>Fe cation</name>
        <dbReference type="ChEBI" id="CHEBI:24875"/>
    </cofactor>
</comment>
<keyword evidence="6" id="KW-0411">Iron-sulfur</keyword>
<dbReference type="InterPro" id="IPR001663">
    <property type="entry name" value="Rng_hydr_dOase-A"/>
</dbReference>
<name>A0A963Z683_9PROT</name>
<dbReference type="InterPro" id="IPR036922">
    <property type="entry name" value="Rieske_2Fe-2S_sf"/>
</dbReference>
<keyword evidence="9" id="KW-0223">Dioxygenase</keyword>
<dbReference type="RefSeq" id="WP_227310036.1">
    <property type="nucleotide sequence ID" value="NZ_JAESVA010000013.1"/>
</dbReference>
<dbReference type="InterPro" id="IPR017941">
    <property type="entry name" value="Rieske_2Fe-2S"/>
</dbReference>
<evidence type="ECO:0000259" key="8">
    <source>
        <dbReference type="PROSITE" id="PS51296"/>
    </source>
</evidence>
<dbReference type="SUPFAM" id="SSF55961">
    <property type="entry name" value="Bet v1-like"/>
    <property type="match status" value="1"/>
</dbReference>
<dbReference type="InterPro" id="IPR015879">
    <property type="entry name" value="Ring_hydroxy_dOase_asu_C_dom"/>
</dbReference>
<dbReference type="Proteomes" id="UP000721844">
    <property type="component" value="Unassembled WGS sequence"/>
</dbReference>
<keyword evidence="4" id="KW-0560">Oxidoreductase</keyword>
<dbReference type="GO" id="GO:0005506">
    <property type="term" value="F:iron ion binding"/>
    <property type="evidence" value="ECO:0007669"/>
    <property type="project" value="InterPro"/>
</dbReference>
<dbReference type="Gene3D" id="2.102.10.10">
    <property type="entry name" value="Rieske [2Fe-2S] iron-sulphur domain"/>
    <property type="match status" value="1"/>
</dbReference>
<dbReference type="PANTHER" id="PTHR43756:SF5">
    <property type="entry name" value="CHOLINE MONOOXYGENASE, CHLOROPLASTIC"/>
    <property type="match status" value="1"/>
</dbReference>
<evidence type="ECO:0000256" key="4">
    <source>
        <dbReference type="ARBA" id="ARBA00023002"/>
    </source>
</evidence>
<evidence type="ECO:0000313" key="10">
    <source>
        <dbReference type="Proteomes" id="UP000721844"/>
    </source>
</evidence>